<protein>
    <submittedName>
        <fullName evidence="3">Uncharacterized protein</fullName>
    </submittedName>
</protein>
<evidence type="ECO:0000256" key="2">
    <source>
        <dbReference type="SAM" id="SignalP"/>
    </source>
</evidence>
<proteinExistence type="predicted"/>
<dbReference type="Proteomes" id="UP000696294">
    <property type="component" value="Unassembled WGS sequence"/>
</dbReference>
<dbReference type="EMBL" id="JAATEP010000067">
    <property type="protein sequence ID" value="NJP97513.1"/>
    <property type="molecule type" value="Genomic_DNA"/>
</dbReference>
<name>A0ABX1BRY0_9ACTN</name>
<accession>A0ABX1BRY0</accession>
<evidence type="ECO:0000313" key="4">
    <source>
        <dbReference type="Proteomes" id="UP000696294"/>
    </source>
</evidence>
<dbReference type="RefSeq" id="WP_168019745.1">
    <property type="nucleotide sequence ID" value="NZ_JAATEP010000067.1"/>
</dbReference>
<reference evidence="3 4" key="1">
    <citation type="submission" date="2020-03" db="EMBL/GenBank/DDBJ databases">
        <title>WGS of actinomycetes isolated from Thailand.</title>
        <authorList>
            <person name="Thawai C."/>
        </authorList>
    </citation>
    <scope>NUCLEOTIDE SEQUENCE [LARGE SCALE GENOMIC DNA]</scope>
    <source>
        <strain evidence="3 4">FMUSA5-5</strain>
    </source>
</reference>
<organism evidence="3 4">
    <name type="scientific">Nonomuraea composti</name>
    <dbReference type="NCBI Taxonomy" id="2720023"/>
    <lineage>
        <taxon>Bacteria</taxon>
        <taxon>Bacillati</taxon>
        <taxon>Actinomycetota</taxon>
        <taxon>Actinomycetes</taxon>
        <taxon>Streptosporangiales</taxon>
        <taxon>Streptosporangiaceae</taxon>
        <taxon>Nonomuraea</taxon>
    </lineage>
</organism>
<gene>
    <name evidence="3" type="ORF">HCN51_50215</name>
</gene>
<feature type="signal peptide" evidence="2">
    <location>
        <begin position="1"/>
        <end position="30"/>
    </location>
</feature>
<feature type="region of interest" description="Disordered" evidence="1">
    <location>
        <begin position="125"/>
        <end position="155"/>
    </location>
</feature>
<feature type="compositionally biased region" description="Gly residues" evidence="1">
    <location>
        <begin position="135"/>
        <end position="144"/>
    </location>
</feature>
<sequence length="155" mass="15412">MSIKRRILSLAGTAATASAILTGAGSAANAAPTHTLDARINVCVEASTLGVKCAALSPTTITLSDTNPVLKTVTTTLGPFTGTVQVKYQMDAAGTVRHQLVFWKLLKNGSLAVGTSNAQATIVKPGATPSPVSGMGSGSGGGGSISNSATTRILS</sequence>
<keyword evidence="2" id="KW-0732">Signal</keyword>
<evidence type="ECO:0000313" key="3">
    <source>
        <dbReference type="EMBL" id="NJP97513.1"/>
    </source>
</evidence>
<evidence type="ECO:0000256" key="1">
    <source>
        <dbReference type="SAM" id="MobiDB-lite"/>
    </source>
</evidence>
<feature type="chain" id="PRO_5046875789" evidence="2">
    <location>
        <begin position="31"/>
        <end position="155"/>
    </location>
</feature>
<comment type="caution">
    <text evidence="3">The sequence shown here is derived from an EMBL/GenBank/DDBJ whole genome shotgun (WGS) entry which is preliminary data.</text>
</comment>
<keyword evidence="4" id="KW-1185">Reference proteome</keyword>